<dbReference type="Proteomes" id="UP000662111">
    <property type="component" value="Unassembled WGS sequence"/>
</dbReference>
<name>A0ABQ2F463_9MICO</name>
<dbReference type="InterPro" id="IPR019734">
    <property type="entry name" value="TPR_rpt"/>
</dbReference>
<dbReference type="Pfam" id="PF13181">
    <property type="entry name" value="TPR_8"/>
    <property type="match status" value="1"/>
</dbReference>
<dbReference type="InterPro" id="IPR011990">
    <property type="entry name" value="TPR-like_helical_dom_sf"/>
</dbReference>
<dbReference type="InterPro" id="IPR036388">
    <property type="entry name" value="WH-like_DNA-bd_sf"/>
</dbReference>
<dbReference type="PROSITE" id="PS50005">
    <property type="entry name" value="TPR"/>
    <property type="match status" value="1"/>
</dbReference>
<protein>
    <submittedName>
        <fullName evidence="6">Helix-turn-helix transcriptional regulator</fullName>
    </submittedName>
</protein>
<dbReference type="InterPro" id="IPR000792">
    <property type="entry name" value="Tscrpt_reg_LuxR_C"/>
</dbReference>
<dbReference type="SUPFAM" id="SSF46894">
    <property type="entry name" value="C-terminal effector domain of the bipartite response regulators"/>
    <property type="match status" value="1"/>
</dbReference>
<dbReference type="Gene3D" id="1.10.10.10">
    <property type="entry name" value="Winged helix-like DNA-binding domain superfamily/Winged helix DNA-binding domain"/>
    <property type="match status" value="1"/>
</dbReference>
<dbReference type="Gene3D" id="1.25.40.10">
    <property type="entry name" value="Tetratricopeptide repeat domain"/>
    <property type="match status" value="2"/>
</dbReference>
<dbReference type="InterPro" id="IPR016032">
    <property type="entry name" value="Sig_transdc_resp-reg_C-effctor"/>
</dbReference>
<feature type="repeat" description="TPR" evidence="4">
    <location>
        <begin position="274"/>
        <end position="307"/>
    </location>
</feature>
<comment type="caution">
    <text evidence="6">The sequence shown here is derived from an EMBL/GenBank/DDBJ whole genome shotgun (WGS) entry which is preliminary data.</text>
</comment>
<keyword evidence="7" id="KW-1185">Reference proteome</keyword>
<dbReference type="CDD" id="cd06170">
    <property type="entry name" value="LuxR_C_like"/>
    <property type="match status" value="1"/>
</dbReference>
<sequence>MEPALAAARAASARRDWRAAREAYRTVGEALPTEDLAALATACWWLGEVDDYAGTSAELHRRLLADGQVVPAALVAFELGYTETVRGRREVGAGWTARARRLFEQVPEAPERGFLRVVDAEAAIAAGDPDAAARLAGEALALGEDHGVPTLVALGRLVDGVAAVHLGRVEQGLRSVDEAMLPVQAGEVDPEWVGLIYCTTIGLCHDLFDPPRAERWTTLTERWAEGHAPAVLFSGICRVHRVELRVMHGQWSVAEEEALRSVEDLTPLDVEVAAEAHYNLGELHRLRGELDAAETAYRRAHELGRDPLPGLALVSLGRGRAQVAASVLDAALATQTTPLARAPLLAARAEVALARTGPREAAPFLQELESVARAHASPGWAAEARRWRGAVLLGEGRAAEAVRELREASRRWQAMDAPYRVCCVRLDLARAYETLGDHDTARREREHASEVLRRLGAPTPGRPAADLAGLTPREVEVVATVAQGRSNREASRALHISESTVARHLANVYLKTGVTSRTAAVAWAREHGLV</sequence>
<dbReference type="SMART" id="SM00028">
    <property type="entry name" value="TPR"/>
    <property type="match status" value="1"/>
</dbReference>
<gene>
    <name evidence="6" type="ORF">GCM10011509_05760</name>
</gene>
<keyword evidence="2" id="KW-0238">DNA-binding</keyword>
<keyword evidence="3" id="KW-0804">Transcription</keyword>
<evidence type="ECO:0000256" key="2">
    <source>
        <dbReference type="ARBA" id="ARBA00023125"/>
    </source>
</evidence>
<accession>A0ABQ2F463</accession>
<keyword evidence="4" id="KW-0802">TPR repeat</keyword>
<evidence type="ECO:0000256" key="1">
    <source>
        <dbReference type="ARBA" id="ARBA00023015"/>
    </source>
</evidence>
<keyword evidence="1" id="KW-0805">Transcription regulation</keyword>
<evidence type="ECO:0000313" key="6">
    <source>
        <dbReference type="EMBL" id="GGK60285.1"/>
    </source>
</evidence>
<evidence type="ECO:0000259" key="5">
    <source>
        <dbReference type="PROSITE" id="PS50043"/>
    </source>
</evidence>
<dbReference type="SUPFAM" id="SSF48452">
    <property type="entry name" value="TPR-like"/>
    <property type="match status" value="2"/>
</dbReference>
<evidence type="ECO:0000313" key="7">
    <source>
        <dbReference type="Proteomes" id="UP000662111"/>
    </source>
</evidence>
<proteinExistence type="predicted"/>
<dbReference type="PRINTS" id="PR00038">
    <property type="entry name" value="HTHLUXR"/>
</dbReference>
<feature type="domain" description="HTH luxR-type" evidence="5">
    <location>
        <begin position="463"/>
        <end position="528"/>
    </location>
</feature>
<evidence type="ECO:0000256" key="3">
    <source>
        <dbReference type="ARBA" id="ARBA00023163"/>
    </source>
</evidence>
<dbReference type="EMBL" id="BMLB01000001">
    <property type="protein sequence ID" value="GGK60285.1"/>
    <property type="molecule type" value="Genomic_DNA"/>
</dbReference>
<dbReference type="Pfam" id="PF00196">
    <property type="entry name" value="GerE"/>
    <property type="match status" value="1"/>
</dbReference>
<dbReference type="PROSITE" id="PS50043">
    <property type="entry name" value="HTH_LUXR_2"/>
    <property type="match status" value="1"/>
</dbReference>
<dbReference type="PANTHER" id="PTHR44688:SF16">
    <property type="entry name" value="DNA-BINDING TRANSCRIPTIONAL ACTIVATOR DEVR_DOSR"/>
    <property type="match status" value="1"/>
</dbReference>
<dbReference type="PANTHER" id="PTHR44688">
    <property type="entry name" value="DNA-BINDING TRANSCRIPTIONAL ACTIVATOR DEVR_DOSR"/>
    <property type="match status" value="1"/>
</dbReference>
<organism evidence="6 7">
    <name type="scientific">Ornithinimicrobium pekingense</name>
    <dbReference type="NCBI Taxonomy" id="384677"/>
    <lineage>
        <taxon>Bacteria</taxon>
        <taxon>Bacillati</taxon>
        <taxon>Actinomycetota</taxon>
        <taxon>Actinomycetes</taxon>
        <taxon>Micrococcales</taxon>
        <taxon>Ornithinimicrobiaceae</taxon>
        <taxon>Ornithinimicrobium</taxon>
    </lineage>
</organism>
<reference evidence="7" key="1">
    <citation type="journal article" date="2019" name="Int. J. Syst. Evol. Microbiol.">
        <title>The Global Catalogue of Microorganisms (GCM) 10K type strain sequencing project: providing services to taxonomists for standard genome sequencing and annotation.</title>
        <authorList>
            <consortium name="The Broad Institute Genomics Platform"/>
            <consortium name="The Broad Institute Genome Sequencing Center for Infectious Disease"/>
            <person name="Wu L."/>
            <person name="Ma J."/>
        </authorList>
    </citation>
    <scope>NUCLEOTIDE SEQUENCE [LARGE SCALE GENOMIC DNA]</scope>
    <source>
        <strain evidence="7">CGMCC 1.5362</strain>
    </source>
</reference>
<evidence type="ECO:0000256" key="4">
    <source>
        <dbReference type="PROSITE-ProRule" id="PRU00339"/>
    </source>
</evidence>
<dbReference type="SMART" id="SM00421">
    <property type="entry name" value="HTH_LUXR"/>
    <property type="match status" value="1"/>
</dbReference>